<reference evidence="13" key="1">
    <citation type="submission" date="2014-01" db="EMBL/GenBank/DDBJ databases">
        <authorList>
            <person name="Aslett M."/>
        </authorList>
    </citation>
    <scope>NUCLEOTIDE SEQUENCE</scope>
</reference>
<evidence type="ECO:0000256" key="6">
    <source>
        <dbReference type="ARBA" id="ARBA00022833"/>
    </source>
</evidence>
<dbReference type="AlphaFoldDB" id="A0A077Z8Z1"/>
<evidence type="ECO:0000256" key="7">
    <source>
        <dbReference type="ARBA" id="ARBA00023242"/>
    </source>
</evidence>
<feature type="region of interest" description="Disordered" evidence="10">
    <location>
        <begin position="20"/>
        <end position="40"/>
    </location>
</feature>
<dbReference type="STRING" id="36087.A0A077Z8Z1"/>
<evidence type="ECO:0000256" key="3">
    <source>
        <dbReference type="ARBA" id="ARBA00022679"/>
    </source>
</evidence>
<evidence type="ECO:0000313" key="13">
    <source>
        <dbReference type="EMBL" id="CDW56123.1"/>
    </source>
</evidence>
<evidence type="ECO:0000313" key="14">
    <source>
        <dbReference type="Proteomes" id="UP000030665"/>
    </source>
</evidence>
<keyword evidence="7" id="KW-0539">Nucleus</keyword>
<keyword evidence="5" id="KW-0863">Zinc-finger</keyword>
<keyword evidence="4" id="KW-0479">Metal-binding</keyword>
<dbReference type="InterPro" id="IPR028009">
    <property type="entry name" value="ESCO_Acetyltransf_dom"/>
</dbReference>
<evidence type="ECO:0000259" key="11">
    <source>
        <dbReference type="Pfam" id="PF13878"/>
    </source>
</evidence>
<dbReference type="GO" id="GO:0005634">
    <property type="term" value="C:nucleus"/>
    <property type="evidence" value="ECO:0007669"/>
    <property type="project" value="UniProtKB-SubCell"/>
</dbReference>
<dbReference type="Proteomes" id="UP000030665">
    <property type="component" value="Unassembled WGS sequence"/>
</dbReference>
<dbReference type="InterPro" id="IPR028005">
    <property type="entry name" value="AcTrfase_ESCO_Znf_dom"/>
</dbReference>
<sequence length="260" mass="28296">MRQTTLSYCFGAPGAKKFCDSSSPARPSPGQMPTKSLNNDPKQLVIDAGQKHFPVRCCAVCRMPYNPDLADDVKEHARYHARITAPLVRVPSHLARKLHVVAQFLDGYIARLELSKPDKSTELLTREVLSVACSEVGACAPTLMNSKRHRQMYVFISSRSTRCIKGVVVVEATAKAALVGADGCASDKTKSLAFGVLLIWVSSCSRRQGIGTRLVNTARANFLPGSMLPDADVAFADPTEMGLAFARSYCGTNDILLFRM</sequence>
<dbReference type="PANTHER" id="PTHR45884:SF2">
    <property type="entry name" value="N-ACETYLTRANSFERASE ECO"/>
    <property type="match status" value="1"/>
</dbReference>
<dbReference type="GO" id="GO:0008270">
    <property type="term" value="F:zinc ion binding"/>
    <property type="evidence" value="ECO:0007669"/>
    <property type="project" value="UniProtKB-KW"/>
</dbReference>
<keyword evidence="3" id="KW-0808">Transferase</keyword>
<evidence type="ECO:0000256" key="1">
    <source>
        <dbReference type="ARBA" id="ARBA00004123"/>
    </source>
</evidence>
<keyword evidence="14" id="KW-1185">Reference proteome</keyword>
<dbReference type="GO" id="GO:0000785">
    <property type="term" value="C:chromatin"/>
    <property type="evidence" value="ECO:0007669"/>
    <property type="project" value="TreeGrafter"/>
</dbReference>
<accession>A0A077Z8Z1</accession>
<proteinExistence type="inferred from homology"/>
<protein>
    <submittedName>
        <fullName evidence="13">Zf-C2H2 3 and Acetyltransf 13 domain containing p rotein</fullName>
    </submittedName>
</protein>
<comment type="subcellular location">
    <subcellularLocation>
        <location evidence="1">Nucleus</location>
    </subcellularLocation>
</comment>
<feature type="domain" description="N-acetyltransferase ESCO acetyl-transferase" evidence="12">
    <location>
        <begin position="193"/>
        <end position="257"/>
    </location>
</feature>
<dbReference type="PANTHER" id="PTHR45884">
    <property type="entry name" value="N-ACETYLTRANSFERASE ECO"/>
    <property type="match status" value="1"/>
</dbReference>
<evidence type="ECO:0000259" key="12">
    <source>
        <dbReference type="Pfam" id="PF13880"/>
    </source>
</evidence>
<evidence type="ECO:0000256" key="5">
    <source>
        <dbReference type="ARBA" id="ARBA00022771"/>
    </source>
</evidence>
<gene>
    <name evidence="13" type="ORF">TTRE_0000439801</name>
</gene>
<dbReference type="GO" id="GO:0007064">
    <property type="term" value="P:mitotic sister chromatid cohesion"/>
    <property type="evidence" value="ECO:0007669"/>
    <property type="project" value="TreeGrafter"/>
</dbReference>
<dbReference type="Pfam" id="PF13880">
    <property type="entry name" value="Acetyltransf_13"/>
    <property type="match status" value="1"/>
</dbReference>
<feature type="domain" description="N-acetyltransferase ESCO zinc-finger" evidence="11">
    <location>
        <begin position="43"/>
        <end position="82"/>
    </location>
</feature>
<evidence type="ECO:0000256" key="4">
    <source>
        <dbReference type="ARBA" id="ARBA00022723"/>
    </source>
</evidence>
<keyword evidence="6" id="KW-0862">Zinc</keyword>
<organism evidence="13 14">
    <name type="scientific">Trichuris trichiura</name>
    <name type="common">Whipworm</name>
    <name type="synonym">Trichocephalus trichiurus</name>
    <dbReference type="NCBI Taxonomy" id="36087"/>
    <lineage>
        <taxon>Eukaryota</taxon>
        <taxon>Metazoa</taxon>
        <taxon>Ecdysozoa</taxon>
        <taxon>Nematoda</taxon>
        <taxon>Enoplea</taxon>
        <taxon>Dorylaimia</taxon>
        <taxon>Trichinellida</taxon>
        <taxon>Trichuridae</taxon>
        <taxon>Trichuris</taxon>
    </lineage>
</organism>
<dbReference type="GO" id="GO:0061733">
    <property type="term" value="F:protein-lysine-acetyltransferase activity"/>
    <property type="evidence" value="ECO:0007669"/>
    <property type="project" value="TreeGrafter"/>
</dbReference>
<keyword evidence="8" id="KW-0131">Cell cycle</keyword>
<keyword evidence="9" id="KW-0012">Acyltransferase</keyword>
<reference evidence="13" key="2">
    <citation type="submission" date="2014-03" db="EMBL/GenBank/DDBJ databases">
        <title>The whipworm genome and dual-species transcriptomics of an intimate host-pathogen interaction.</title>
        <authorList>
            <person name="Foth B.J."/>
            <person name="Tsai I.J."/>
            <person name="Reid A.J."/>
            <person name="Bancroft A.J."/>
            <person name="Nichol S."/>
            <person name="Tracey A."/>
            <person name="Holroyd N."/>
            <person name="Cotton J.A."/>
            <person name="Stanley E.J."/>
            <person name="Zarowiecki M."/>
            <person name="Liu J.Z."/>
            <person name="Huckvale T."/>
            <person name="Cooper P.J."/>
            <person name="Grencis R.K."/>
            <person name="Berriman M."/>
        </authorList>
    </citation>
    <scope>NUCLEOTIDE SEQUENCE [LARGE SCALE GENOMIC DNA]</scope>
</reference>
<dbReference type="EMBL" id="HG806010">
    <property type="protein sequence ID" value="CDW56123.1"/>
    <property type="molecule type" value="Genomic_DNA"/>
</dbReference>
<evidence type="ECO:0000256" key="8">
    <source>
        <dbReference type="ARBA" id="ARBA00023306"/>
    </source>
</evidence>
<comment type="similarity">
    <text evidence="2">Belongs to the acetyltransferase family. ECO subfamily.</text>
</comment>
<evidence type="ECO:0000256" key="2">
    <source>
        <dbReference type="ARBA" id="ARBA00005816"/>
    </source>
</evidence>
<evidence type="ECO:0000256" key="9">
    <source>
        <dbReference type="ARBA" id="ARBA00023315"/>
    </source>
</evidence>
<name>A0A077Z8Z1_TRITR</name>
<dbReference type="OrthoDB" id="428854at2759"/>
<evidence type="ECO:0000256" key="10">
    <source>
        <dbReference type="SAM" id="MobiDB-lite"/>
    </source>
</evidence>
<dbReference type="Pfam" id="PF13878">
    <property type="entry name" value="zf-C2H2_3"/>
    <property type="match status" value="1"/>
</dbReference>